<dbReference type="Gene3D" id="3.30.9.10">
    <property type="entry name" value="D-Amino Acid Oxidase, subunit A, domain 2"/>
    <property type="match status" value="1"/>
</dbReference>
<evidence type="ECO:0000256" key="1">
    <source>
        <dbReference type="ARBA" id="ARBA00023002"/>
    </source>
</evidence>
<gene>
    <name evidence="3" type="ORF">A7J57_03685</name>
</gene>
<comment type="caution">
    <text evidence="3">The sequence shown here is derived from an EMBL/GenBank/DDBJ whole genome shotgun (WGS) entry which is preliminary data.</text>
</comment>
<dbReference type="PANTHER" id="PTHR13847:SF289">
    <property type="entry name" value="GLYCINE OXIDASE"/>
    <property type="match status" value="1"/>
</dbReference>
<dbReference type="InterPro" id="IPR036188">
    <property type="entry name" value="FAD/NAD-bd_sf"/>
</dbReference>
<sequence length="415" mass="45550">MAADVIVLGAGIIGVSVALQLARRGKSVVLVDRRGPGEETSFGNAGLIQREGVVPYGFPQDLALLLRYSLNNRIDVRYRLSALPKIAPFLGRYWYNSAAARHAAIARAYTPLIEHSVSEHNILIDEAGAGELIVKNGWMEAYRTAERRDADYAFAERLSREDGISHTKLDAKELAASEPHLSRDFVGGLKWNDPWSVLDPHGLTLAYVKLFESLGGSVVRGDASTLSQTTSGWTVRTATGAVEGEQAVVALGPWADTVTQRLGYRFPLGVKRGYHMHYAPQEGARLNNWLIDAERGYFLAPMRKGIRLTTGAEFAERDAPKSPVQIDRAERVARSVFPLGGRLDAEPWMGARPCTPDMMPIIGKAPRHKTLWFAFGHAHHGLTLGPITGRVIAEAMLGEQPVIAIDAYRPDRFNP</sequence>
<dbReference type="InterPro" id="IPR006076">
    <property type="entry name" value="FAD-dep_OxRdtase"/>
</dbReference>
<dbReference type="EMBL" id="LXPS01000022">
    <property type="protein sequence ID" value="OAE43391.1"/>
    <property type="molecule type" value="Genomic_DNA"/>
</dbReference>
<feature type="domain" description="FAD dependent oxidoreductase" evidence="2">
    <location>
        <begin position="4"/>
        <end position="394"/>
    </location>
</feature>
<dbReference type="SUPFAM" id="SSF51905">
    <property type="entry name" value="FAD/NAD(P)-binding domain"/>
    <property type="match status" value="1"/>
</dbReference>
<dbReference type="AlphaFoldDB" id="A0A176X8Z9"/>
<dbReference type="GO" id="GO:0005737">
    <property type="term" value="C:cytoplasm"/>
    <property type="evidence" value="ECO:0007669"/>
    <property type="project" value="TreeGrafter"/>
</dbReference>
<evidence type="ECO:0000313" key="3">
    <source>
        <dbReference type="EMBL" id="OAE43391.1"/>
    </source>
</evidence>
<dbReference type="GO" id="GO:0016491">
    <property type="term" value="F:oxidoreductase activity"/>
    <property type="evidence" value="ECO:0007669"/>
    <property type="project" value="UniProtKB-KW"/>
</dbReference>
<reference evidence="3 4" key="1">
    <citation type="submission" date="2016-05" db="EMBL/GenBank/DDBJ databases">
        <authorList>
            <person name="Lavstsen T."/>
            <person name="Jespersen J.S."/>
        </authorList>
    </citation>
    <scope>NUCLEOTIDE SEQUENCE [LARGE SCALE GENOMIC DNA]</scope>
    <source>
        <strain evidence="3 4">KCJ1736</strain>
    </source>
</reference>
<keyword evidence="1" id="KW-0560">Oxidoreductase</keyword>
<dbReference type="Pfam" id="PF01266">
    <property type="entry name" value="DAO"/>
    <property type="match status" value="1"/>
</dbReference>
<dbReference type="RefSeq" id="WP_063949415.1">
    <property type="nucleotide sequence ID" value="NZ_LXPS01000022.1"/>
</dbReference>
<evidence type="ECO:0000313" key="4">
    <source>
        <dbReference type="Proteomes" id="UP000077098"/>
    </source>
</evidence>
<evidence type="ECO:0000259" key="2">
    <source>
        <dbReference type="Pfam" id="PF01266"/>
    </source>
</evidence>
<name>A0A176X8Z9_AGRTU</name>
<dbReference type="PANTHER" id="PTHR13847">
    <property type="entry name" value="SARCOSINE DEHYDROGENASE-RELATED"/>
    <property type="match status" value="1"/>
</dbReference>
<proteinExistence type="predicted"/>
<protein>
    <submittedName>
        <fullName evidence="3">Amino acid dehydrogenase</fullName>
    </submittedName>
</protein>
<organism evidence="3 4">
    <name type="scientific">Agrobacterium tumefaciens</name>
    <dbReference type="NCBI Taxonomy" id="358"/>
    <lineage>
        <taxon>Bacteria</taxon>
        <taxon>Pseudomonadati</taxon>
        <taxon>Pseudomonadota</taxon>
        <taxon>Alphaproteobacteria</taxon>
        <taxon>Hyphomicrobiales</taxon>
        <taxon>Rhizobiaceae</taxon>
        <taxon>Rhizobium/Agrobacterium group</taxon>
        <taxon>Agrobacterium</taxon>
        <taxon>Agrobacterium tumefaciens complex</taxon>
    </lineage>
</organism>
<dbReference type="SUPFAM" id="SSF54373">
    <property type="entry name" value="FAD-linked reductases, C-terminal domain"/>
    <property type="match status" value="1"/>
</dbReference>
<dbReference type="Proteomes" id="UP000077098">
    <property type="component" value="Unassembled WGS sequence"/>
</dbReference>
<accession>A0A176X8Z9</accession>
<dbReference type="Gene3D" id="3.50.50.60">
    <property type="entry name" value="FAD/NAD(P)-binding domain"/>
    <property type="match status" value="2"/>
</dbReference>